<dbReference type="PANTHER" id="PTHR36183">
    <property type="entry name" value="BETA-GLUCURONIDASE"/>
    <property type="match status" value="1"/>
</dbReference>
<gene>
    <name evidence="1" type="ORF">BU26DRAFT_524422</name>
</gene>
<reference evidence="1" key="1">
    <citation type="journal article" date="2020" name="Stud. Mycol.">
        <title>101 Dothideomycetes genomes: a test case for predicting lifestyles and emergence of pathogens.</title>
        <authorList>
            <person name="Haridas S."/>
            <person name="Albert R."/>
            <person name="Binder M."/>
            <person name="Bloem J."/>
            <person name="Labutti K."/>
            <person name="Salamov A."/>
            <person name="Andreopoulos B."/>
            <person name="Baker S."/>
            <person name="Barry K."/>
            <person name="Bills G."/>
            <person name="Bluhm B."/>
            <person name="Cannon C."/>
            <person name="Castanera R."/>
            <person name="Culley D."/>
            <person name="Daum C."/>
            <person name="Ezra D."/>
            <person name="Gonzalez J."/>
            <person name="Henrissat B."/>
            <person name="Kuo A."/>
            <person name="Liang C."/>
            <person name="Lipzen A."/>
            <person name="Lutzoni F."/>
            <person name="Magnuson J."/>
            <person name="Mondo S."/>
            <person name="Nolan M."/>
            <person name="Ohm R."/>
            <person name="Pangilinan J."/>
            <person name="Park H.-J."/>
            <person name="Ramirez L."/>
            <person name="Alfaro M."/>
            <person name="Sun H."/>
            <person name="Tritt A."/>
            <person name="Yoshinaga Y."/>
            <person name="Zwiers L.-H."/>
            <person name="Turgeon B."/>
            <person name="Goodwin S."/>
            <person name="Spatafora J."/>
            <person name="Crous P."/>
            <person name="Grigoriev I."/>
        </authorList>
    </citation>
    <scope>NUCLEOTIDE SEQUENCE</scope>
    <source>
        <strain evidence="1">CBS 122368</strain>
    </source>
</reference>
<protein>
    <submittedName>
        <fullName evidence="1">Glycoside hydrolase family 79 protein</fullName>
    </submittedName>
</protein>
<evidence type="ECO:0000313" key="1">
    <source>
        <dbReference type="EMBL" id="KAF2242243.1"/>
    </source>
</evidence>
<dbReference type="Proteomes" id="UP000800094">
    <property type="component" value="Unassembled WGS sequence"/>
</dbReference>
<dbReference type="OrthoDB" id="3491192at2759"/>
<organism evidence="1 2">
    <name type="scientific">Trematosphaeria pertusa</name>
    <dbReference type="NCBI Taxonomy" id="390896"/>
    <lineage>
        <taxon>Eukaryota</taxon>
        <taxon>Fungi</taxon>
        <taxon>Dikarya</taxon>
        <taxon>Ascomycota</taxon>
        <taxon>Pezizomycotina</taxon>
        <taxon>Dothideomycetes</taxon>
        <taxon>Pleosporomycetidae</taxon>
        <taxon>Pleosporales</taxon>
        <taxon>Massarineae</taxon>
        <taxon>Trematosphaeriaceae</taxon>
        <taxon>Trematosphaeria</taxon>
    </lineage>
</organism>
<evidence type="ECO:0000313" key="2">
    <source>
        <dbReference type="Proteomes" id="UP000800094"/>
    </source>
</evidence>
<keyword evidence="1" id="KW-0378">Hydrolase</keyword>
<dbReference type="PANTHER" id="PTHR36183:SF2">
    <property type="entry name" value="BETA-GLUCURONIDASE C-TERMINAL DOMAIN-CONTAINING PROTEIN"/>
    <property type="match status" value="1"/>
</dbReference>
<dbReference type="RefSeq" id="XP_033677247.1">
    <property type="nucleotide sequence ID" value="XM_033830284.1"/>
</dbReference>
<keyword evidence="2" id="KW-1185">Reference proteome</keyword>
<dbReference type="GO" id="GO:0016787">
    <property type="term" value="F:hydrolase activity"/>
    <property type="evidence" value="ECO:0007669"/>
    <property type="project" value="UniProtKB-KW"/>
</dbReference>
<dbReference type="EMBL" id="ML987208">
    <property type="protein sequence ID" value="KAF2242243.1"/>
    <property type="molecule type" value="Genomic_DNA"/>
</dbReference>
<dbReference type="GeneID" id="54583614"/>
<dbReference type="AlphaFoldDB" id="A0A6A6HXC0"/>
<proteinExistence type="predicted"/>
<dbReference type="Gene3D" id="3.20.20.80">
    <property type="entry name" value="Glycosidases"/>
    <property type="match status" value="1"/>
</dbReference>
<accession>A0A6A6HXC0</accession>
<name>A0A6A6HXC0_9PLEO</name>
<sequence>MLHCMSLNVTRMHMQSGTGFGYAPWNMTDVRPPYYAIAMVADFIGNKTGAELRIRNIDLGSETLAAYSAYEGSALRR</sequence>
<dbReference type="InterPro" id="IPR052974">
    <property type="entry name" value="GH79_Enzymes"/>
</dbReference>